<evidence type="ECO:0000259" key="8">
    <source>
        <dbReference type="PROSITE" id="PS50928"/>
    </source>
</evidence>
<feature type="transmembrane region" description="Helical" evidence="7">
    <location>
        <begin position="20"/>
        <end position="40"/>
    </location>
</feature>
<evidence type="ECO:0000256" key="1">
    <source>
        <dbReference type="ARBA" id="ARBA00004651"/>
    </source>
</evidence>
<protein>
    <submittedName>
        <fullName evidence="9">ABC transporter permease</fullName>
    </submittedName>
</protein>
<dbReference type="CDD" id="cd06261">
    <property type="entry name" value="TM_PBP2"/>
    <property type="match status" value="1"/>
</dbReference>
<evidence type="ECO:0000313" key="9">
    <source>
        <dbReference type="EMBL" id="HFI90098.1"/>
    </source>
</evidence>
<dbReference type="PANTHER" id="PTHR43163:SF6">
    <property type="entry name" value="DIPEPTIDE TRANSPORT SYSTEM PERMEASE PROTEIN DPPB-RELATED"/>
    <property type="match status" value="1"/>
</dbReference>
<evidence type="ECO:0000256" key="2">
    <source>
        <dbReference type="ARBA" id="ARBA00022448"/>
    </source>
</evidence>
<keyword evidence="6 7" id="KW-0472">Membrane</keyword>
<sequence>MEIINTEMTKEKLYLILKRLLSSLLILFFVVTLVFVLIRISPGDPAQKYISPKLSPELAEEVRKSFNLDQPLLVQYFIFIKNVLTGDFGISYEYRMPVLKVISEFLPVTLILAFLSIILQLSVGYYSAIFSLRSKNSLFDKLIRKTSIIIYVTPAFVLGLILVFIFSVQFDLLPSGGFKSYYFDELSFPGQIADIAKHLILPLLTLSLPGAALFFNYFRDGIEDLLQKDFVLYLKANGFNDKVIFKKHVLPNSLKPILSVAGIELGYLLSGTLVTEVIFSLPGMGRLMIEAILSRDFPLVIACAFVSAMFIIAANFIFDLIKVNIDKRIWREILS</sequence>
<evidence type="ECO:0000256" key="3">
    <source>
        <dbReference type="ARBA" id="ARBA00022475"/>
    </source>
</evidence>
<feature type="transmembrane region" description="Helical" evidence="7">
    <location>
        <begin position="199"/>
        <end position="218"/>
    </location>
</feature>
<keyword evidence="3" id="KW-1003">Cell membrane</keyword>
<accession>A0A7V2ZHT5</accession>
<feature type="transmembrane region" description="Helical" evidence="7">
    <location>
        <begin position="257"/>
        <end position="279"/>
    </location>
</feature>
<dbReference type="Pfam" id="PF19300">
    <property type="entry name" value="BPD_transp_1_N"/>
    <property type="match status" value="1"/>
</dbReference>
<keyword evidence="2 7" id="KW-0813">Transport</keyword>
<keyword evidence="5 7" id="KW-1133">Transmembrane helix</keyword>
<dbReference type="GO" id="GO:0005886">
    <property type="term" value="C:plasma membrane"/>
    <property type="evidence" value="ECO:0007669"/>
    <property type="project" value="UniProtKB-SubCell"/>
</dbReference>
<dbReference type="PANTHER" id="PTHR43163">
    <property type="entry name" value="DIPEPTIDE TRANSPORT SYSTEM PERMEASE PROTEIN DPPB-RELATED"/>
    <property type="match status" value="1"/>
</dbReference>
<dbReference type="InterPro" id="IPR000515">
    <property type="entry name" value="MetI-like"/>
</dbReference>
<evidence type="ECO:0000256" key="7">
    <source>
        <dbReference type="RuleBase" id="RU363032"/>
    </source>
</evidence>
<evidence type="ECO:0000256" key="4">
    <source>
        <dbReference type="ARBA" id="ARBA00022692"/>
    </source>
</evidence>
<dbReference type="SUPFAM" id="SSF161098">
    <property type="entry name" value="MetI-like"/>
    <property type="match status" value="1"/>
</dbReference>
<dbReference type="Gene3D" id="1.10.3720.10">
    <property type="entry name" value="MetI-like"/>
    <property type="match status" value="1"/>
</dbReference>
<feature type="transmembrane region" description="Helical" evidence="7">
    <location>
        <begin position="148"/>
        <end position="170"/>
    </location>
</feature>
<dbReference type="PROSITE" id="PS50928">
    <property type="entry name" value="ABC_TM1"/>
    <property type="match status" value="1"/>
</dbReference>
<comment type="caution">
    <text evidence="9">The sequence shown here is derived from an EMBL/GenBank/DDBJ whole genome shotgun (WGS) entry which is preliminary data.</text>
</comment>
<comment type="subcellular location">
    <subcellularLocation>
        <location evidence="1 7">Cell membrane</location>
        <topology evidence="1 7">Multi-pass membrane protein</topology>
    </subcellularLocation>
</comment>
<feature type="transmembrane region" description="Helical" evidence="7">
    <location>
        <begin position="299"/>
        <end position="321"/>
    </location>
</feature>
<dbReference type="GO" id="GO:0055085">
    <property type="term" value="P:transmembrane transport"/>
    <property type="evidence" value="ECO:0007669"/>
    <property type="project" value="InterPro"/>
</dbReference>
<organism evidence="9">
    <name type="scientific">Ignavibacterium album</name>
    <dbReference type="NCBI Taxonomy" id="591197"/>
    <lineage>
        <taxon>Bacteria</taxon>
        <taxon>Pseudomonadati</taxon>
        <taxon>Ignavibacteriota</taxon>
        <taxon>Ignavibacteria</taxon>
        <taxon>Ignavibacteriales</taxon>
        <taxon>Ignavibacteriaceae</taxon>
        <taxon>Ignavibacterium</taxon>
    </lineage>
</organism>
<feature type="transmembrane region" description="Helical" evidence="7">
    <location>
        <begin position="105"/>
        <end position="127"/>
    </location>
</feature>
<proteinExistence type="inferred from homology"/>
<keyword evidence="4 7" id="KW-0812">Transmembrane</keyword>
<evidence type="ECO:0000256" key="6">
    <source>
        <dbReference type="ARBA" id="ARBA00023136"/>
    </source>
</evidence>
<reference evidence="9" key="1">
    <citation type="journal article" date="2020" name="mSystems">
        <title>Genome- and Community-Level Interaction Insights into Carbon Utilization and Element Cycling Functions of Hydrothermarchaeota in Hydrothermal Sediment.</title>
        <authorList>
            <person name="Zhou Z."/>
            <person name="Liu Y."/>
            <person name="Xu W."/>
            <person name="Pan J."/>
            <person name="Luo Z.H."/>
            <person name="Li M."/>
        </authorList>
    </citation>
    <scope>NUCLEOTIDE SEQUENCE [LARGE SCALE GENOMIC DNA]</scope>
    <source>
        <strain evidence="9">SpSt-479</strain>
    </source>
</reference>
<evidence type="ECO:0000256" key="5">
    <source>
        <dbReference type="ARBA" id="ARBA00022989"/>
    </source>
</evidence>
<name>A0A7V2ZHT5_9BACT</name>
<feature type="domain" description="ABC transmembrane type-1" evidence="8">
    <location>
        <begin position="106"/>
        <end position="318"/>
    </location>
</feature>
<dbReference type="InterPro" id="IPR045621">
    <property type="entry name" value="BPD_transp_1_N"/>
</dbReference>
<dbReference type="AlphaFoldDB" id="A0A7V2ZHT5"/>
<dbReference type="InterPro" id="IPR035906">
    <property type="entry name" value="MetI-like_sf"/>
</dbReference>
<dbReference type="Pfam" id="PF00528">
    <property type="entry name" value="BPD_transp_1"/>
    <property type="match status" value="1"/>
</dbReference>
<dbReference type="EMBL" id="DSUJ01000002">
    <property type="protein sequence ID" value="HFI90098.1"/>
    <property type="molecule type" value="Genomic_DNA"/>
</dbReference>
<gene>
    <name evidence="9" type="ORF">ENS31_01055</name>
</gene>
<comment type="similarity">
    <text evidence="7">Belongs to the binding-protein-dependent transport system permease family.</text>
</comment>